<dbReference type="PROSITE" id="PS51201">
    <property type="entry name" value="RCK_N"/>
    <property type="match status" value="2"/>
</dbReference>
<dbReference type="InterPro" id="IPR050721">
    <property type="entry name" value="Trk_Ktr_HKT_K-transport"/>
</dbReference>
<keyword evidence="2" id="KW-0813">Transport</keyword>
<dbReference type="GO" id="GO:0015079">
    <property type="term" value="F:potassium ion transmembrane transporter activity"/>
    <property type="evidence" value="ECO:0007669"/>
    <property type="project" value="InterPro"/>
</dbReference>
<dbReference type="RefSeq" id="WP_072349906.1">
    <property type="nucleotide sequence ID" value="NZ_JAWWDI010000007.1"/>
</dbReference>
<evidence type="ECO:0000256" key="6">
    <source>
        <dbReference type="ARBA" id="ARBA00023065"/>
    </source>
</evidence>
<feature type="domain" description="RCK N-terminal" evidence="7">
    <location>
        <begin position="1"/>
        <end position="121"/>
    </location>
</feature>
<dbReference type="PRINTS" id="PR00335">
    <property type="entry name" value="KUPTAKETRKA"/>
</dbReference>
<dbReference type="Proteomes" id="UP000252249">
    <property type="component" value="Unassembled WGS sequence"/>
</dbReference>
<dbReference type="InterPro" id="IPR006037">
    <property type="entry name" value="RCK_C"/>
</dbReference>
<evidence type="ECO:0000256" key="4">
    <source>
        <dbReference type="ARBA" id="ARBA00022958"/>
    </source>
</evidence>
<dbReference type="Pfam" id="PF02254">
    <property type="entry name" value="TrkA_N"/>
    <property type="match status" value="2"/>
</dbReference>
<dbReference type="GO" id="GO:0005886">
    <property type="term" value="C:plasma membrane"/>
    <property type="evidence" value="ECO:0007669"/>
    <property type="project" value="InterPro"/>
</dbReference>
<proteinExistence type="predicted"/>
<dbReference type="AlphaFoldDB" id="A0A368PAB5"/>
<evidence type="ECO:0000256" key="2">
    <source>
        <dbReference type="ARBA" id="ARBA00022448"/>
    </source>
</evidence>
<dbReference type="InterPro" id="IPR036721">
    <property type="entry name" value="RCK_C_sf"/>
</dbReference>
<reference evidence="9 10" key="1">
    <citation type="submission" date="2018-07" db="EMBL/GenBank/DDBJ databases">
        <title>Oceanihabitans testaceum sp. nov., isolated from marine sediment.</title>
        <authorList>
            <person name="Li C.-M."/>
        </authorList>
    </citation>
    <scope>NUCLEOTIDE SEQUENCE [LARGE SCALE GENOMIC DNA]</scope>
    <source>
        <strain evidence="9 10">S9-10</strain>
    </source>
</reference>
<keyword evidence="4" id="KW-0630">Potassium</keyword>
<dbReference type="Gene3D" id="3.40.50.720">
    <property type="entry name" value="NAD(P)-binding Rossmann-like Domain"/>
    <property type="match status" value="2"/>
</dbReference>
<dbReference type="SUPFAM" id="SSF51735">
    <property type="entry name" value="NAD(P)-binding Rossmann-fold domains"/>
    <property type="match status" value="2"/>
</dbReference>
<evidence type="ECO:0000313" key="9">
    <source>
        <dbReference type="EMBL" id="RCU58739.1"/>
    </source>
</evidence>
<evidence type="ECO:0000313" key="10">
    <source>
        <dbReference type="Proteomes" id="UP000252249"/>
    </source>
</evidence>
<feature type="domain" description="RCK C-terminal" evidence="8">
    <location>
        <begin position="141"/>
        <end position="227"/>
    </location>
</feature>
<keyword evidence="10" id="KW-1185">Reference proteome</keyword>
<dbReference type="NCBIfam" id="NF007031">
    <property type="entry name" value="PRK09496.1-2"/>
    <property type="match status" value="1"/>
</dbReference>
<dbReference type="PANTHER" id="PTHR43833:SF5">
    <property type="entry name" value="TRK SYSTEM POTASSIUM UPTAKE PROTEIN TRKA"/>
    <property type="match status" value="1"/>
</dbReference>
<keyword evidence="6" id="KW-0406">Ion transport</keyword>
<comment type="caution">
    <text evidence="9">The sequence shown here is derived from an EMBL/GenBank/DDBJ whole genome shotgun (WGS) entry which is preliminary data.</text>
</comment>
<organism evidence="9 10">
    <name type="scientific">Oceanihabitans sediminis</name>
    <dbReference type="NCBI Taxonomy" id="1812012"/>
    <lineage>
        <taxon>Bacteria</taxon>
        <taxon>Pseudomonadati</taxon>
        <taxon>Bacteroidota</taxon>
        <taxon>Flavobacteriia</taxon>
        <taxon>Flavobacteriales</taxon>
        <taxon>Flavobacteriaceae</taxon>
        <taxon>Oceanihabitans</taxon>
    </lineage>
</organism>
<dbReference type="InterPro" id="IPR006036">
    <property type="entry name" value="K_uptake_TrkA"/>
</dbReference>
<evidence type="ECO:0000256" key="3">
    <source>
        <dbReference type="ARBA" id="ARBA00022538"/>
    </source>
</evidence>
<dbReference type="Gene3D" id="3.30.70.1450">
    <property type="entry name" value="Regulator of K+ conductance, C-terminal domain"/>
    <property type="match status" value="2"/>
</dbReference>
<evidence type="ECO:0000259" key="8">
    <source>
        <dbReference type="PROSITE" id="PS51202"/>
    </source>
</evidence>
<keyword evidence="5" id="KW-0520">NAD</keyword>
<dbReference type="SUPFAM" id="SSF116726">
    <property type="entry name" value="TrkA C-terminal domain-like"/>
    <property type="match status" value="2"/>
</dbReference>
<evidence type="ECO:0000256" key="1">
    <source>
        <dbReference type="ARBA" id="ARBA00017378"/>
    </source>
</evidence>
<gene>
    <name evidence="9" type="ORF">DU428_05050</name>
</gene>
<dbReference type="NCBIfam" id="NF007032">
    <property type="entry name" value="PRK09496.1-4"/>
    <property type="match status" value="1"/>
</dbReference>
<feature type="domain" description="RCK C-terminal" evidence="8">
    <location>
        <begin position="369"/>
        <end position="449"/>
    </location>
</feature>
<evidence type="ECO:0000259" key="7">
    <source>
        <dbReference type="PROSITE" id="PS51201"/>
    </source>
</evidence>
<dbReference type="NCBIfam" id="NF007038">
    <property type="entry name" value="PRK09496.2-6"/>
    <property type="match status" value="1"/>
</dbReference>
<accession>A0A368PAB5</accession>
<dbReference type="NCBIfam" id="NF007039">
    <property type="entry name" value="PRK09496.3-2"/>
    <property type="match status" value="1"/>
</dbReference>
<dbReference type="Pfam" id="PF02080">
    <property type="entry name" value="TrkA_C"/>
    <property type="match status" value="2"/>
</dbReference>
<sequence>MKIIIAGAGEVGFHLAKLLSYESQEITLIDTNKDSLVYADNHLDIKVIKGDATSIALLKEAKIDTADLLIAVTASETTNITVCVLAKRLGAKRTIARISNTEFIQHKDTVGFTELGIDELISPESLAAAEINLLLSQSAFKDSYEFDEGALTMVGLNLSRTASFVGKTVKEAAELFNEIHFVPIAIQRFGTQLTIIPRGDTRFKEGDNVVFITSKGGGEELCKMTGKINAEIKNVMILGGSKIGYKTSRDLSNNGFYVKLIEKDKDQAFDLADELEKVLVISGDGRDVDLLDEENISDMDAFISVTGNSETNIMSCLVAKSKGVKKTIALVENMDYFELSQSIGIDTLINKKLLAANNIFRYIRKGEVVAMTKLNNMNAEILEFKVKATSKINNKLIKDVDFPRSAIIGGIIRGGEGIIALGDFRVQENDKVVVCCLPRSIKRVEKFFL</sequence>
<protein>
    <recommendedName>
        <fullName evidence="1">Trk system potassium uptake protein TrkA</fullName>
    </recommendedName>
</protein>
<dbReference type="InterPro" id="IPR036291">
    <property type="entry name" value="NAD(P)-bd_dom_sf"/>
</dbReference>
<feature type="domain" description="RCK N-terminal" evidence="7">
    <location>
        <begin position="232"/>
        <end position="349"/>
    </location>
</feature>
<dbReference type="PANTHER" id="PTHR43833">
    <property type="entry name" value="POTASSIUM CHANNEL PROTEIN 2-RELATED-RELATED"/>
    <property type="match status" value="1"/>
</dbReference>
<name>A0A368PAB5_9FLAO</name>
<dbReference type="PROSITE" id="PS51202">
    <property type="entry name" value="RCK_C"/>
    <property type="match status" value="2"/>
</dbReference>
<dbReference type="InterPro" id="IPR003148">
    <property type="entry name" value="RCK_N"/>
</dbReference>
<dbReference type="EMBL" id="QPIG01000001">
    <property type="protein sequence ID" value="RCU58739.1"/>
    <property type="molecule type" value="Genomic_DNA"/>
</dbReference>
<keyword evidence="3" id="KW-0633">Potassium transport</keyword>
<evidence type="ECO:0000256" key="5">
    <source>
        <dbReference type="ARBA" id="ARBA00023027"/>
    </source>
</evidence>
<dbReference type="OrthoDB" id="9775180at2"/>